<organism evidence="3 4">
    <name type="scientific">Microbacterium invictum</name>
    <dbReference type="NCBI Taxonomy" id="515415"/>
    <lineage>
        <taxon>Bacteria</taxon>
        <taxon>Bacillati</taxon>
        <taxon>Actinomycetota</taxon>
        <taxon>Actinomycetes</taxon>
        <taxon>Micrococcales</taxon>
        <taxon>Microbacteriaceae</taxon>
        <taxon>Microbacterium</taxon>
    </lineage>
</organism>
<proteinExistence type="predicted"/>
<dbReference type="EMBL" id="CP139779">
    <property type="protein sequence ID" value="WQB68972.1"/>
    <property type="molecule type" value="Genomic_DNA"/>
</dbReference>
<dbReference type="Pfam" id="PF25362">
    <property type="entry name" value="bPH_11"/>
    <property type="match status" value="1"/>
</dbReference>
<keyword evidence="4" id="KW-1185">Reference proteome</keyword>
<protein>
    <recommendedName>
        <fullName evidence="2">PH domain-containing protein</fullName>
    </recommendedName>
</protein>
<feature type="transmembrane region" description="Helical" evidence="1">
    <location>
        <begin position="6"/>
        <end position="25"/>
    </location>
</feature>
<evidence type="ECO:0000256" key="1">
    <source>
        <dbReference type="SAM" id="Phobius"/>
    </source>
</evidence>
<evidence type="ECO:0000259" key="2">
    <source>
        <dbReference type="Pfam" id="PF25362"/>
    </source>
</evidence>
<keyword evidence="1" id="KW-1133">Transmembrane helix</keyword>
<dbReference type="InterPro" id="IPR057446">
    <property type="entry name" value="PH_bac"/>
</dbReference>
<feature type="domain" description="PH" evidence="2">
    <location>
        <begin position="44"/>
        <end position="151"/>
    </location>
</feature>
<gene>
    <name evidence="3" type="ORF">T9R20_09610</name>
</gene>
<evidence type="ECO:0000313" key="3">
    <source>
        <dbReference type="EMBL" id="WQB68972.1"/>
    </source>
</evidence>
<sequence>MTREGALIVTLAGVVVVLVLLVWAWRRRSRRDAGLAAPVGAPPAGSAELARFGVLYVATTRHDEPLERLAIRHLGFRARGEVTVTDGGVAVDLDGAPLLFLPTARLAAVDQATVAIDRVVESGGLTRLVWRLDDGTPVDSFFRPQEASAQALATAIRPLVPQTGDDA</sequence>
<accession>A0ABZ0V855</accession>
<name>A0ABZ0V855_9MICO</name>
<keyword evidence="1" id="KW-0472">Membrane</keyword>
<keyword evidence="1" id="KW-0812">Transmembrane</keyword>
<dbReference type="Proteomes" id="UP001324533">
    <property type="component" value="Chromosome"/>
</dbReference>
<reference evidence="3 4" key="1">
    <citation type="submission" date="2023-06" db="EMBL/GenBank/DDBJ databases">
        <title>Rock-solubilizing bacteria, Microbacterium invictum, promotes re-establishment of vegetation in rocky wasteland by accelerating rock bio-weathering and reshaping soil bacterial community.</title>
        <authorList>
            <person name="Liu C."/>
        </authorList>
    </citation>
    <scope>NUCLEOTIDE SEQUENCE [LARGE SCALE GENOMIC DNA]</scope>
    <source>
        <strain evidence="3 4">X-18</strain>
    </source>
</reference>
<evidence type="ECO:0000313" key="4">
    <source>
        <dbReference type="Proteomes" id="UP001324533"/>
    </source>
</evidence>
<dbReference type="RefSeq" id="WP_322409099.1">
    <property type="nucleotide sequence ID" value="NZ_CP139779.1"/>
</dbReference>